<feature type="transmembrane region" description="Helical" evidence="5">
    <location>
        <begin position="62"/>
        <end position="81"/>
    </location>
</feature>
<dbReference type="AlphaFoldDB" id="A0A367RSZ9"/>
<dbReference type="Proteomes" id="UP000252085">
    <property type="component" value="Unassembled WGS sequence"/>
</dbReference>
<comment type="caution">
    <text evidence="6">The sequence shown here is derived from an EMBL/GenBank/DDBJ whole genome shotgun (WGS) entry which is preliminary data.</text>
</comment>
<proteinExistence type="predicted"/>
<evidence type="ECO:0000256" key="3">
    <source>
        <dbReference type="ARBA" id="ARBA00022989"/>
    </source>
</evidence>
<dbReference type="Gene3D" id="1.20.1280.290">
    <property type="match status" value="1"/>
</dbReference>
<evidence type="ECO:0000256" key="4">
    <source>
        <dbReference type="ARBA" id="ARBA00023136"/>
    </source>
</evidence>
<evidence type="ECO:0000256" key="2">
    <source>
        <dbReference type="ARBA" id="ARBA00022692"/>
    </source>
</evidence>
<dbReference type="NCBIfam" id="NF037968">
    <property type="entry name" value="SemiSWEET_2"/>
    <property type="match status" value="1"/>
</dbReference>
<protein>
    <submittedName>
        <fullName evidence="6">Uncharacterized protein</fullName>
    </submittedName>
</protein>
<keyword evidence="4 5" id="KW-0472">Membrane</keyword>
<name>A0A367RSZ9_NOSPU</name>
<dbReference type="InterPro" id="IPR006603">
    <property type="entry name" value="PQ-loop_rpt"/>
</dbReference>
<dbReference type="SMART" id="SM00679">
    <property type="entry name" value="CTNS"/>
    <property type="match status" value="1"/>
</dbReference>
<keyword evidence="2 5" id="KW-0812">Transmembrane</keyword>
<accession>A0A367RSZ9</accession>
<feature type="transmembrane region" description="Helical" evidence="5">
    <location>
        <begin position="6"/>
        <end position="25"/>
    </location>
</feature>
<evidence type="ECO:0000256" key="5">
    <source>
        <dbReference type="SAM" id="Phobius"/>
    </source>
</evidence>
<evidence type="ECO:0000313" key="7">
    <source>
        <dbReference type="Proteomes" id="UP000252085"/>
    </source>
</evidence>
<comment type="subcellular location">
    <subcellularLocation>
        <location evidence="1">Membrane</location>
        <topology evidence="1">Multi-pass membrane protein</topology>
    </subcellularLocation>
</comment>
<evidence type="ECO:0000313" key="6">
    <source>
        <dbReference type="EMBL" id="RCJ38422.1"/>
    </source>
</evidence>
<dbReference type="InterPro" id="IPR047662">
    <property type="entry name" value="SemiSWEET"/>
</dbReference>
<dbReference type="GO" id="GO:0051119">
    <property type="term" value="F:sugar transmembrane transporter activity"/>
    <property type="evidence" value="ECO:0007669"/>
    <property type="project" value="InterPro"/>
</dbReference>
<evidence type="ECO:0000256" key="1">
    <source>
        <dbReference type="ARBA" id="ARBA00004141"/>
    </source>
</evidence>
<dbReference type="Pfam" id="PF04193">
    <property type="entry name" value="PQ-loop"/>
    <property type="match status" value="1"/>
</dbReference>
<gene>
    <name evidence="6" type="ORF">A6769_08410</name>
</gene>
<feature type="transmembrane region" description="Helical" evidence="5">
    <location>
        <begin position="37"/>
        <end position="56"/>
    </location>
</feature>
<organism evidence="6 7">
    <name type="scientific">Nostoc punctiforme NIES-2108</name>
    <dbReference type="NCBI Taxonomy" id="1356359"/>
    <lineage>
        <taxon>Bacteria</taxon>
        <taxon>Bacillati</taxon>
        <taxon>Cyanobacteriota</taxon>
        <taxon>Cyanophyceae</taxon>
        <taxon>Nostocales</taxon>
        <taxon>Nostocaceae</taxon>
        <taxon>Nostoc</taxon>
    </lineage>
</organism>
<dbReference type="GO" id="GO:0016020">
    <property type="term" value="C:membrane"/>
    <property type="evidence" value="ECO:0007669"/>
    <property type="project" value="UniProtKB-SubCell"/>
</dbReference>
<sequence>MEIDFTTILGLVAGVLTTLAYLPQLIKTWQSKSANDLSWSMLIILCVGIILWLIYGFSVHDIPLIAANIVTLLIASVILVLKIRYSSGTDEEGKKQEAQDRTETT</sequence>
<reference evidence="6 7" key="1">
    <citation type="submission" date="2016-04" db="EMBL/GenBank/DDBJ databases">
        <authorList>
            <person name="Evans L.H."/>
            <person name="Alamgir A."/>
            <person name="Owens N."/>
            <person name="Weber N.D."/>
            <person name="Virtaneva K."/>
            <person name="Barbian K."/>
            <person name="Babar A."/>
            <person name="Rosenke K."/>
        </authorList>
    </citation>
    <scope>NUCLEOTIDE SEQUENCE [LARGE SCALE GENOMIC DNA]</scope>
    <source>
        <strain evidence="6">NIES-2108</strain>
    </source>
</reference>
<dbReference type="EMBL" id="LXQE01000117">
    <property type="protein sequence ID" value="RCJ38422.1"/>
    <property type="molecule type" value="Genomic_DNA"/>
</dbReference>
<keyword evidence="3 5" id="KW-1133">Transmembrane helix</keyword>